<feature type="domain" description="Homing endonuclease LAGLIDADG" evidence="1">
    <location>
        <begin position="295"/>
        <end position="392"/>
    </location>
</feature>
<geneLocation type="mitochondrion" evidence="2"/>
<dbReference type="InterPro" id="IPR027434">
    <property type="entry name" value="Homing_endonucl"/>
</dbReference>
<sequence>MGIKQPNSGKSLELQVPSYSRKAISGWSNYSCKVTSLKASEKNVGNRGSKSIICGLKPYIVVKEQRVNGSWCVGAPKGSNLGLLRRTYLRCTLMDFERNSQNKILTTQLVNKKYYSTLISGNGKVNENHNLIIDPHFLTGFADAEGSFVLSITKSNNVKAGWVIKPRFQIHLHNKDLFVLEAIKNYLGVGKIYVTNVGSVEYRVFSIKELKVVLDHFDKFPLISQKYGDYLLFKQAYQFLVYQEHLTPEGLRKIISIKASTNNGLSGPLKKAFYDVTPAVRPTKKNICISNPQWLAGFTSGEGSFGVKVRNLHDNSKAIVELIFQINQHVRDRQLMAYIAEYLGCGKVYKHSENAVVYKVFKRSFLTEIIIPFFKKYPILGIKALDFKDFCSTSELVEDKAYLNKEGLDRIIQIKNNMNTGRVL</sequence>
<proteinExistence type="predicted"/>
<dbReference type="InterPro" id="IPR004860">
    <property type="entry name" value="LAGLIDADG_dom"/>
</dbReference>
<accession>A0A7S8BGA2</accession>
<reference evidence="2" key="1">
    <citation type="submission" date="2020-09" db="EMBL/GenBank/DDBJ databases">
        <title>The complete mitogenome of Diaporthe nobilis.</title>
        <authorList>
            <person name="Eo J.-K."/>
            <person name="Park E."/>
        </authorList>
    </citation>
    <scope>NUCLEOTIDE SEQUENCE</scope>
</reference>
<dbReference type="PANTHER" id="PTHR36181:SF4">
    <property type="entry name" value="LAGLIDADG ENDONUCLEASE"/>
    <property type="match status" value="1"/>
</dbReference>
<dbReference type="Gene3D" id="3.10.28.10">
    <property type="entry name" value="Homing endonucleases"/>
    <property type="match status" value="2"/>
</dbReference>
<dbReference type="PANTHER" id="PTHR36181">
    <property type="entry name" value="INTRON-ENCODED ENDONUCLEASE AI3-RELATED"/>
    <property type="match status" value="1"/>
</dbReference>
<evidence type="ECO:0000259" key="1">
    <source>
        <dbReference type="Pfam" id="PF00961"/>
    </source>
</evidence>
<keyword evidence="2" id="KW-0255">Endonuclease</keyword>
<name>A0A7S8BGA2_9PEZI</name>
<dbReference type="InterPro" id="IPR051289">
    <property type="entry name" value="LAGLIDADG_Endonuclease"/>
</dbReference>
<keyword evidence="2" id="KW-0378">Hydrolase</keyword>
<dbReference type="Pfam" id="PF00961">
    <property type="entry name" value="LAGLIDADG_1"/>
    <property type="match status" value="2"/>
</dbReference>
<dbReference type="GO" id="GO:0005739">
    <property type="term" value="C:mitochondrion"/>
    <property type="evidence" value="ECO:0007669"/>
    <property type="project" value="UniProtKB-ARBA"/>
</dbReference>
<dbReference type="GeneID" id="63649011"/>
<dbReference type="RefSeq" id="YP_010042130.1">
    <property type="nucleotide sequence ID" value="NC_054216.1"/>
</dbReference>
<dbReference type="GO" id="GO:0004519">
    <property type="term" value="F:endonuclease activity"/>
    <property type="evidence" value="ECO:0007669"/>
    <property type="project" value="UniProtKB-KW"/>
</dbReference>
<evidence type="ECO:0000313" key="2">
    <source>
        <dbReference type="EMBL" id="QPB69276.1"/>
    </source>
</evidence>
<protein>
    <submittedName>
        <fullName evidence="2">LAGLIDADG endonuclease</fullName>
    </submittedName>
</protein>
<dbReference type="FunFam" id="3.10.28.10:FF:000010">
    <property type="entry name" value="LAGLIDADG homing endonuclease I-LtrII"/>
    <property type="match status" value="1"/>
</dbReference>
<dbReference type="AlphaFoldDB" id="A0A7S8BGA2"/>
<keyword evidence="2" id="KW-0540">Nuclease</keyword>
<feature type="domain" description="Homing endonuclease LAGLIDADG" evidence="1">
    <location>
        <begin position="138"/>
        <end position="237"/>
    </location>
</feature>
<keyword evidence="2" id="KW-0496">Mitochondrion</keyword>
<dbReference type="EMBL" id="MT982436">
    <property type="protein sequence ID" value="QPB69276.1"/>
    <property type="molecule type" value="Genomic_DNA"/>
</dbReference>
<organism evidence="2">
    <name type="scientific">Diaporthe nobilis</name>
    <dbReference type="NCBI Taxonomy" id="1303587"/>
    <lineage>
        <taxon>Eukaryota</taxon>
        <taxon>Fungi</taxon>
        <taxon>Dikarya</taxon>
        <taxon>Ascomycota</taxon>
        <taxon>Pezizomycotina</taxon>
        <taxon>Sordariomycetes</taxon>
        <taxon>Sordariomycetidae</taxon>
        <taxon>Diaporthales</taxon>
        <taxon>Diaporthaceae</taxon>
        <taxon>Diaporthe</taxon>
        <taxon>Diaporthe eres species complex</taxon>
    </lineage>
</organism>
<dbReference type="SUPFAM" id="SSF55608">
    <property type="entry name" value="Homing endonucleases"/>
    <property type="match status" value="2"/>
</dbReference>
<gene>
    <name evidence="2" type="primary">orf452</name>
</gene>